<comment type="caution">
    <text evidence="3">The sequence shown here is derived from an EMBL/GenBank/DDBJ whole genome shotgun (WGS) entry which is preliminary data.</text>
</comment>
<evidence type="ECO:0000256" key="2">
    <source>
        <dbReference type="SAM" id="Phobius"/>
    </source>
</evidence>
<feature type="region of interest" description="Disordered" evidence="1">
    <location>
        <begin position="94"/>
        <end position="117"/>
    </location>
</feature>
<keyword evidence="2" id="KW-1133">Transmembrane helix</keyword>
<feature type="transmembrane region" description="Helical" evidence="2">
    <location>
        <begin position="7"/>
        <end position="28"/>
    </location>
</feature>
<organism evidence="3 4">
    <name type="scientific">Rhynocoris fuscipes</name>
    <dbReference type="NCBI Taxonomy" id="488301"/>
    <lineage>
        <taxon>Eukaryota</taxon>
        <taxon>Metazoa</taxon>
        <taxon>Ecdysozoa</taxon>
        <taxon>Arthropoda</taxon>
        <taxon>Hexapoda</taxon>
        <taxon>Insecta</taxon>
        <taxon>Pterygota</taxon>
        <taxon>Neoptera</taxon>
        <taxon>Paraneoptera</taxon>
        <taxon>Hemiptera</taxon>
        <taxon>Heteroptera</taxon>
        <taxon>Panheteroptera</taxon>
        <taxon>Cimicomorpha</taxon>
        <taxon>Reduviidae</taxon>
        <taxon>Harpactorinae</taxon>
        <taxon>Harpactorini</taxon>
        <taxon>Rhynocoris</taxon>
    </lineage>
</organism>
<keyword evidence="2" id="KW-0472">Membrane</keyword>
<protein>
    <submittedName>
        <fullName evidence="3">Uncharacterized protein</fullName>
    </submittedName>
</protein>
<reference evidence="3 4" key="1">
    <citation type="submission" date="2022-12" db="EMBL/GenBank/DDBJ databases">
        <title>Chromosome-level genome assembly of true bugs.</title>
        <authorList>
            <person name="Ma L."/>
            <person name="Li H."/>
        </authorList>
    </citation>
    <scope>NUCLEOTIDE SEQUENCE [LARGE SCALE GENOMIC DNA]</scope>
    <source>
        <strain evidence="3">Lab_2022b</strain>
    </source>
</reference>
<dbReference type="AlphaFoldDB" id="A0AAW1CUU9"/>
<keyword evidence="2" id="KW-0812">Transmembrane</keyword>
<feature type="transmembrane region" description="Helical" evidence="2">
    <location>
        <begin position="126"/>
        <end position="149"/>
    </location>
</feature>
<name>A0AAW1CUU9_9HEMI</name>
<keyword evidence="4" id="KW-1185">Reference proteome</keyword>
<gene>
    <name evidence="3" type="ORF">O3M35_002923</name>
</gene>
<sequence>MSYWLRTSVIIAYIIFVLNVNITCGYYLSALLPELHSVLFGDGLHHHGHYHDYYHHHHGYDHYNHYNGLYDFYDSDWYNDGHFYGGGYHNVWPKVDRPPQPPPPPAAAAAQPQSPAPSLTGSLRTLIGLGALAGMSGALSIRPLVLVNFGAHKKFWKKKLIKKLL</sequence>
<evidence type="ECO:0000313" key="4">
    <source>
        <dbReference type="Proteomes" id="UP001461498"/>
    </source>
</evidence>
<dbReference type="EMBL" id="JAPXFL010000011">
    <property type="protein sequence ID" value="KAK9500010.1"/>
    <property type="molecule type" value="Genomic_DNA"/>
</dbReference>
<proteinExistence type="predicted"/>
<evidence type="ECO:0000313" key="3">
    <source>
        <dbReference type="EMBL" id="KAK9500010.1"/>
    </source>
</evidence>
<evidence type="ECO:0000256" key="1">
    <source>
        <dbReference type="SAM" id="MobiDB-lite"/>
    </source>
</evidence>
<feature type="compositionally biased region" description="Low complexity" evidence="1">
    <location>
        <begin position="107"/>
        <end position="117"/>
    </location>
</feature>
<dbReference type="Proteomes" id="UP001461498">
    <property type="component" value="Unassembled WGS sequence"/>
</dbReference>
<accession>A0AAW1CUU9</accession>